<organism evidence="1 2">
    <name type="scientific">Flexivirga endophytica</name>
    <dbReference type="NCBI Taxonomy" id="1849103"/>
    <lineage>
        <taxon>Bacteria</taxon>
        <taxon>Bacillati</taxon>
        <taxon>Actinomycetota</taxon>
        <taxon>Actinomycetes</taxon>
        <taxon>Micrococcales</taxon>
        <taxon>Dermacoccaceae</taxon>
        <taxon>Flexivirga</taxon>
    </lineage>
</organism>
<evidence type="ECO:0000313" key="1">
    <source>
        <dbReference type="EMBL" id="GGB43407.1"/>
    </source>
</evidence>
<sequence>MTVEHFVVSGLGLTRASGGVALVRTPPQALHVFDQLIELIDSTTLDWIGAGRGAAPTPVSCFWNSEEAM</sequence>
<dbReference type="EMBL" id="BMHI01000006">
    <property type="protein sequence ID" value="GGB43407.1"/>
    <property type="molecule type" value="Genomic_DNA"/>
</dbReference>
<gene>
    <name evidence="1" type="ORF">GCM10011492_37980</name>
</gene>
<name>A0A916X060_9MICO</name>
<comment type="caution">
    <text evidence="1">The sequence shown here is derived from an EMBL/GenBank/DDBJ whole genome shotgun (WGS) entry which is preliminary data.</text>
</comment>
<reference evidence="1" key="2">
    <citation type="submission" date="2020-09" db="EMBL/GenBank/DDBJ databases">
        <authorList>
            <person name="Sun Q."/>
            <person name="Zhou Y."/>
        </authorList>
    </citation>
    <scope>NUCLEOTIDE SEQUENCE</scope>
    <source>
        <strain evidence="1">CGMCC 1.15085</strain>
    </source>
</reference>
<evidence type="ECO:0000313" key="2">
    <source>
        <dbReference type="Proteomes" id="UP000636793"/>
    </source>
</evidence>
<reference evidence="1" key="1">
    <citation type="journal article" date="2014" name="Int. J. Syst. Evol. Microbiol.">
        <title>Complete genome sequence of Corynebacterium casei LMG S-19264T (=DSM 44701T), isolated from a smear-ripened cheese.</title>
        <authorList>
            <consortium name="US DOE Joint Genome Institute (JGI-PGF)"/>
            <person name="Walter F."/>
            <person name="Albersmeier A."/>
            <person name="Kalinowski J."/>
            <person name="Ruckert C."/>
        </authorList>
    </citation>
    <scope>NUCLEOTIDE SEQUENCE</scope>
    <source>
        <strain evidence="1">CGMCC 1.15085</strain>
    </source>
</reference>
<proteinExistence type="predicted"/>
<protein>
    <submittedName>
        <fullName evidence="1">Uncharacterized protein</fullName>
    </submittedName>
</protein>
<keyword evidence="2" id="KW-1185">Reference proteome</keyword>
<dbReference type="AlphaFoldDB" id="A0A916X060"/>
<accession>A0A916X060</accession>
<dbReference type="Proteomes" id="UP000636793">
    <property type="component" value="Unassembled WGS sequence"/>
</dbReference>